<feature type="region of interest" description="Disordered" evidence="1">
    <location>
        <begin position="381"/>
        <end position="405"/>
    </location>
</feature>
<dbReference type="AlphaFoldDB" id="A0A7I8IKU6"/>
<dbReference type="InterPro" id="IPR040269">
    <property type="entry name" value="VAB"/>
</dbReference>
<sequence>MEGGNSPLPRGCPSPSAGGGLRPPEIPWDPMEFLARSWSISAMEVSKKLASPKKLSTLSPAGSYRRKRTQWQRRAPWPPQRTLSPSPLPSSSWKGSWRRGLFDAFRGFVFLWPSKVAHQEASPMTSGRLSHSSDALSGSHSGGSLSEGTPVFSSLADDAVKLPAAAPPAIFQAAVAEGRQDRGSVAEGPPERKKEETRTHNAQLHAAVSVAGVASAVAAMAAATPARRRLGAPRRTTRRRRWTWRSPPPPPSSLRTAWRRRSPSAPSRELSVSVVASAVNLWNVAAVVPLEKGECRAWPPQHHLSRTALTTGVNPAGRRIAGNDIPFSGELAAEDSSHVPFHWKIVLSTYQQNGKMKSSYAAAHHKKKKWDLPAWPGRAFAGRGASSPPITSGSEDAEPGLSSSSAGCQRDYEIWTQGVAASLTCTAPAGAPH</sequence>
<dbReference type="PANTHER" id="PTHR31351:SF4">
    <property type="entry name" value="AUXIN CANALIZATION PROTEIN (DUF828)"/>
    <property type="match status" value="1"/>
</dbReference>
<feature type="region of interest" description="Disordered" evidence="1">
    <location>
        <begin position="222"/>
        <end position="267"/>
    </location>
</feature>
<feature type="region of interest" description="Disordered" evidence="1">
    <location>
        <begin position="1"/>
        <end position="25"/>
    </location>
</feature>
<gene>
    <name evidence="3" type="ORF">SI7747_04004959</name>
</gene>
<dbReference type="EMBL" id="CACRZD030000004">
    <property type="protein sequence ID" value="CAA6658514.1"/>
    <property type="molecule type" value="Genomic_DNA"/>
</dbReference>
<feature type="compositionally biased region" description="Low complexity" evidence="1">
    <location>
        <begin position="83"/>
        <end position="92"/>
    </location>
</feature>
<protein>
    <recommendedName>
        <fullName evidence="2">VAN3-binding protein-like auxin canalisation domain-containing protein</fullName>
    </recommendedName>
</protein>
<dbReference type="EMBL" id="LR743591">
    <property type="protein sequence ID" value="CAA2618792.1"/>
    <property type="molecule type" value="Genomic_DNA"/>
</dbReference>
<accession>A0A7I8IKU6</accession>
<feature type="domain" description="VAN3-binding protein-like auxin canalisation" evidence="2">
    <location>
        <begin position="24"/>
        <end position="228"/>
    </location>
</feature>
<feature type="compositionally biased region" description="Basic residues" evidence="1">
    <location>
        <begin position="226"/>
        <end position="243"/>
    </location>
</feature>
<dbReference type="Pfam" id="PF05703">
    <property type="entry name" value="Auxin_canalis"/>
    <property type="match status" value="1"/>
</dbReference>
<evidence type="ECO:0000313" key="3">
    <source>
        <dbReference type="EMBL" id="CAA2618792.1"/>
    </source>
</evidence>
<reference evidence="3 4" key="1">
    <citation type="submission" date="2019-12" db="EMBL/GenBank/DDBJ databases">
        <authorList>
            <person name="Scholz U."/>
            <person name="Mascher M."/>
            <person name="Fiebig A."/>
        </authorList>
    </citation>
    <scope>NUCLEOTIDE SEQUENCE</scope>
</reference>
<dbReference type="PANTHER" id="PTHR31351">
    <property type="entry name" value="EXPRESSED PROTEIN"/>
    <property type="match status" value="1"/>
</dbReference>
<feature type="compositionally biased region" description="Low complexity" evidence="1">
    <location>
        <begin position="129"/>
        <end position="146"/>
    </location>
</feature>
<evidence type="ECO:0000259" key="2">
    <source>
        <dbReference type="Pfam" id="PF05703"/>
    </source>
</evidence>
<name>A0A7I8IKU6_SPIIN</name>
<feature type="compositionally biased region" description="Basic and acidic residues" evidence="1">
    <location>
        <begin position="178"/>
        <end position="199"/>
    </location>
</feature>
<dbReference type="GO" id="GO:0010087">
    <property type="term" value="P:phloem or xylem histogenesis"/>
    <property type="evidence" value="ECO:0007669"/>
    <property type="project" value="TreeGrafter"/>
</dbReference>
<keyword evidence="4" id="KW-1185">Reference proteome</keyword>
<dbReference type="GO" id="GO:0010305">
    <property type="term" value="P:leaf vascular tissue pattern formation"/>
    <property type="evidence" value="ECO:0007669"/>
    <property type="project" value="TreeGrafter"/>
</dbReference>
<dbReference type="GO" id="GO:0009734">
    <property type="term" value="P:auxin-activated signaling pathway"/>
    <property type="evidence" value="ECO:0007669"/>
    <property type="project" value="TreeGrafter"/>
</dbReference>
<feature type="region of interest" description="Disordered" evidence="1">
    <location>
        <begin position="177"/>
        <end position="201"/>
    </location>
</feature>
<feature type="region of interest" description="Disordered" evidence="1">
    <location>
        <begin position="123"/>
        <end position="149"/>
    </location>
</feature>
<evidence type="ECO:0000256" key="1">
    <source>
        <dbReference type="SAM" id="MobiDB-lite"/>
    </source>
</evidence>
<evidence type="ECO:0000313" key="4">
    <source>
        <dbReference type="Proteomes" id="UP001189122"/>
    </source>
</evidence>
<feature type="region of interest" description="Disordered" evidence="1">
    <location>
        <begin position="47"/>
        <end position="94"/>
    </location>
</feature>
<dbReference type="InterPro" id="IPR008546">
    <property type="entry name" value="VAN3-bd-like_auxin_canal"/>
</dbReference>
<proteinExistence type="predicted"/>
<dbReference type="Proteomes" id="UP001189122">
    <property type="component" value="Unassembled WGS sequence"/>
</dbReference>
<organism evidence="3">
    <name type="scientific">Spirodela intermedia</name>
    <name type="common">Intermediate duckweed</name>
    <dbReference type="NCBI Taxonomy" id="51605"/>
    <lineage>
        <taxon>Eukaryota</taxon>
        <taxon>Viridiplantae</taxon>
        <taxon>Streptophyta</taxon>
        <taxon>Embryophyta</taxon>
        <taxon>Tracheophyta</taxon>
        <taxon>Spermatophyta</taxon>
        <taxon>Magnoliopsida</taxon>
        <taxon>Liliopsida</taxon>
        <taxon>Araceae</taxon>
        <taxon>Lemnoideae</taxon>
        <taxon>Spirodela</taxon>
    </lineage>
</organism>